<dbReference type="STRING" id="7168.A0A182NPC5"/>
<dbReference type="SMART" id="SM00034">
    <property type="entry name" value="CLECT"/>
    <property type="match status" value="1"/>
</dbReference>
<dbReference type="SUPFAM" id="SSF56436">
    <property type="entry name" value="C-type lectin-like"/>
    <property type="match status" value="1"/>
</dbReference>
<dbReference type="Proteomes" id="UP000075884">
    <property type="component" value="Unassembled WGS sequence"/>
</dbReference>
<dbReference type="VEuPathDB" id="VectorBase:ADIR009512"/>
<reference evidence="3" key="2">
    <citation type="submission" date="2020-05" db="UniProtKB">
        <authorList>
            <consortium name="EnsemblMetazoa"/>
        </authorList>
    </citation>
    <scope>IDENTIFICATION</scope>
    <source>
        <strain evidence="3">WRAIR2</strain>
    </source>
</reference>
<evidence type="ECO:0000313" key="3">
    <source>
        <dbReference type="EnsemblMetazoa" id="ADIR009512-PA"/>
    </source>
</evidence>
<dbReference type="EnsemblMetazoa" id="ADIR009510-RA">
    <property type="protein sequence ID" value="ADIR009510-PA"/>
    <property type="gene ID" value="ADIR009510"/>
</dbReference>
<keyword evidence="1" id="KW-1015">Disulfide bond</keyword>
<reference evidence="4" key="1">
    <citation type="submission" date="2013-03" db="EMBL/GenBank/DDBJ databases">
        <title>The Genome Sequence of Anopheles dirus WRAIR2.</title>
        <authorList>
            <consortium name="The Broad Institute Genomics Platform"/>
            <person name="Neafsey D.E."/>
            <person name="Walton C."/>
            <person name="Walker B."/>
            <person name="Young S.K."/>
            <person name="Zeng Q."/>
            <person name="Gargeya S."/>
            <person name="Fitzgerald M."/>
            <person name="Haas B."/>
            <person name="Abouelleil A."/>
            <person name="Allen A.W."/>
            <person name="Alvarado L."/>
            <person name="Arachchi H.M."/>
            <person name="Berlin A.M."/>
            <person name="Chapman S.B."/>
            <person name="Gainer-Dewar J."/>
            <person name="Goldberg J."/>
            <person name="Griggs A."/>
            <person name="Gujja S."/>
            <person name="Hansen M."/>
            <person name="Howarth C."/>
            <person name="Imamovic A."/>
            <person name="Ireland A."/>
            <person name="Larimer J."/>
            <person name="McCowan C."/>
            <person name="Murphy C."/>
            <person name="Pearson M."/>
            <person name="Poon T.W."/>
            <person name="Priest M."/>
            <person name="Roberts A."/>
            <person name="Saif S."/>
            <person name="Shea T."/>
            <person name="Sisk P."/>
            <person name="Sykes S."/>
            <person name="Wortman J."/>
            <person name="Nusbaum C."/>
            <person name="Birren B."/>
        </authorList>
    </citation>
    <scope>NUCLEOTIDE SEQUENCE [LARGE SCALE GENOMIC DNA]</scope>
    <source>
        <strain evidence="4">WRAIR2</strain>
    </source>
</reference>
<dbReference type="PANTHER" id="PTHR22803">
    <property type="entry name" value="MANNOSE, PHOSPHOLIPASE, LECTIN RECEPTOR RELATED"/>
    <property type="match status" value="1"/>
</dbReference>
<evidence type="ECO:0000313" key="4">
    <source>
        <dbReference type="Proteomes" id="UP000075884"/>
    </source>
</evidence>
<dbReference type="EnsemblMetazoa" id="ADIR009512-RA">
    <property type="protein sequence ID" value="ADIR009512-PA"/>
    <property type="gene ID" value="ADIR009512"/>
</dbReference>
<dbReference type="InterPro" id="IPR016186">
    <property type="entry name" value="C-type_lectin-like/link_sf"/>
</dbReference>
<proteinExistence type="predicted"/>
<dbReference type="VEuPathDB" id="VectorBase:ADIR009510"/>
<dbReference type="InterPro" id="IPR050111">
    <property type="entry name" value="C-type_lectin/snaclec_domain"/>
</dbReference>
<sequence length="115" mass="12467">MNYFTAWQTCRLYGGHLASIESADENARVVTAIKAAGNFGKEWFIGATDIGIEGQYVWIGLNKKITSSSYTNWNAGEPNNQGNEDCVAIGSAAGVFWNDVRCNLSVEGFVCAFVS</sequence>
<dbReference type="CDD" id="cd00037">
    <property type="entry name" value="CLECT"/>
    <property type="match status" value="1"/>
</dbReference>
<evidence type="ECO:0000256" key="1">
    <source>
        <dbReference type="ARBA" id="ARBA00023157"/>
    </source>
</evidence>
<evidence type="ECO:0000259" key="2">
    <source>
        <dbReference type="PROSITE" id="PS50041"/>
    </source>
</evidence>
<feature type="domain" description="C-type lectin" evidence="2">
    <location>
        <begin position="1"/>
        <end position="103"/>
    </location>
</feature>
<dbReference type="PROSITE" id="PS50041">
    <property type="entry name" value="C_TYPE_LECTIN_2"/>
    <property type="match status" value="1"/>
</dbReference>
<accession>A0A182NPC5</accession>
<name>A0A182NPC5_9DIPT</name>
<dbReference type="Pfam" id="PF00059">
    <property type="entry name" value="Lectin_C"/>
    <property type="match status" value="1"/>
</dbReference>
<dbReference type="Gene3D" id="3.10.100.10">
    <property type="entry name" value="Mannose-Binding Protein A, subunit A"/>
    <property type="match status" value="1"/>
</dbReference>
<dbReference type="InterPro" id="IPR018378">
    <property type="entry name" value="C-type_lectin_CS"/>
</dbReference>
<protein>
    <submittedName>
        <fullName evidence="3">C-type lectin domain-containing protein</fullName>
    </submittedName>
</protein>
<organism evidence="3 4">
    <name type="scientific">Anopheles dirus</name>
    <dbReference type="NCBI Taxonomy" id="7168"/>
    <lineage>
        <taxon>Eukaryota</taxon>
        <taxon>Metazoa</taxon>
        <taxon>Ecdysozoa</taxon>
        <taxon>Arthropoda</taxon>
        <taxon>Hexapoda</taxon>
        <taxon>Insecta</taxon>
        <taxon>Pterygota</taxon>
        <taxon>Neoptera</taxon>
        <taxon>Endopterygota</taxon>
        <taxon>Diptera</taxon>
        <taxon>Nematocera</taxon>
        <taxon>Culicoidea</taxon>
        <taxon>Culicidae</taxon>
        <taxon>Anophelinae</taxon>
        <taxon>Anopheles</taxon>
    </lineage>
</organism>
<dbReference type="AlphaFoldDB" id="A0A182NPC5"/>
<dbReference type="PROSITE" id="PS00615">
    <property type="entry name" value="C_TYPE_LECTIN_1"/>
    <property type="match status" value="1"/>
</dbReference>
<keyword evidence="4" id="KW-1185">Reference proteome</keyword>
<dbReference type="InterPro" id="IPR016187">
    <property type="entry name" value="CTDL_fold"/>
</dbReference>
<dbReference type="InterPro" id="IPR001304">
    <property type="entry name" value="C-type_lectin-like"/>
</dbReference>